<sequence length="69" mass="8093">MNMHAQHLTRHQVIALLEERDTLREQARQLEELLRPTIILPAAWRLSRMEADFLNALRAAAPGMVHRER</sequence>
<organism evidence="1 2">
    <name type="scientific">Methylorubrum extorquens</name>
    <name type="common">Methylobacterium dichloromethanicum</name>
    <name type="synonym">Methylobacterium extorquens</name>
    <dbReference type="NCBI Taxonomy" id="408"/>
    <lineage>
        <taxon>Bacteria</taxon>
        <taxon>Pseudomonadati</taxon>
        <taxon>Pseudomonadota</taxon>
        <taxon>Alphaproteobacteria</taxon>
        <taxon>Hyphomicrobiales</taxon>
        <taxon>Methylobacteriaceae</taxon>
        <taxon>Methylorubrum</taxon>
    </lineage>
</organism>
<evidence type="ECO:0000313" key="2">
    <source>
        <dbReference type="Proteomes" id="UP000180215"/>
    </source>
</evidence>
<dbReference type="EMBL" id="MNAO01000006">
    <property type="protein sequence ID" value="OHV18128.1"/>
    <property type="molecule type" value="Genomic_DNA"/>
</dbReference>
<protein>
    <submittedName>
        <fullName evidence="1">Uncharacterized protein</fullName>
    </submittedName>
</protein>
<gene>
    <name evidence="1" type="ORF">BK022_01200</name>
</gene>
<name>A0A1S1P544_METEX</name>
<evidence type="ECO:0000313" key="1">
    <source>
        <dbReference type="EMBL" id="OHV18128.1"/>
    </source>
</evidence>
<proteinExistence type="predicted"/>
<reference evidence="1 2" key="1">
    <citation type="submission" date="2016-10" db="EMBL/GenBank/DDBJ databases">
        <title>Draft genome sequence of Methylobacterium extorquens CP3, a seed endophyte of Crotalaria pumila with plant growth-promoting and metal tolerance properties.</title>
        <authorList>
            <person name="Sanchez-Lopez A.S."/>
            <person name="Van Hamme J.D."/>
            <person name="Thijs S."/>
            <person name="Mcammond B.M."/>
            <person name="Stevens V."/>
            <person name="Gonzalez-Chavez M.D.C."/>
            <person name="Vangronsveld J."/>
        </authorList>
    </citation>
    <scope>NUCLEOTIDE SEQUENCE [LARGE SCALE GENOMIC DNA]</scope>
    <source>
        <strain evidence="1 2">CP3</strain>
    </source>
</reference>
<accession>A0A1S1P544</accession>
<comment type="caution">
    <text evidence="1">The sequence shown here is derived from an EMBL/GenBank/DDBJ whole genome shotgun (WGS) entry which is preliminary data.</text>
</comment>
<dbReference type="AlphaFoldDB" id="A0A1S1P544"/>
<dbReference type="Proteomes" id="UP000180215">
    <property type="component" value="Unassembled WGS sequence"/>
</dbReference>